<sequence>MAATSFLLTMERLFKLDTVTRMASVELWVLLTTLLLVVRFLIDFKGPWFGNPRRTIVVLILETLNQNMVIYTMGLMQLSGARKVNDYFQVWAVLLVTLQYSVKIGRPYTRSKQVPLLDLMSSFWSANLLRVQTFYLLRFPLWTIWSLNAVRIIVLFTSTGKGETNNQESMRLVTDYMSYEDTLSTSTSTSTLDEQEQNKKSAMTMSGYKYLVYGEHRVLKEVQEGSKREGKRTLSSCFRKRRQQVKSESSSSYKIELKPDGVHKEQLVTIETIWKDDNGSGLLGAGDAAGHRRDLCLSFALYKLLRRGFYDLPIHEHEKGREVGKKKMRRLVFDYVLWDTDTGRLNTERAFRITVEELSFLRDLFYSKHATVFAGGLWVPLRSLLLSLCLATATGYIAYPARYIPERMDPADRNRITHGVFITRLMIGIIVLKEMLEIVLYLWSRWAKVLMLCMYAQLQHRRPVVEAAMRWFVLCVRAFSSCLLWLCRRFCFCCKAKQTTTVRQQNLLVEVHGTAGLDDHIKVATLNQIRVRCLDDSGGEGIAIHSYFSNAFGSSKSNTSQQKVVWPRDLKEVDTHIILVWHIATSLCEIYCLNEVKRLQAAGRRPQPFLRRPRTRRPKGPSAAAPPAQQHDDDDGSSESAWSEHYSTAVTLSNYCVYLVSKALVPDNRLVARKVLGEVIREIDYVVGGDDKPWEKLLRSIKLEDVYNRLMKTVDKPCKNTDHRRQGRSPAPADVEEAATPPDDDHHQVDDDDDEEEEEGDDYEDLDIGCSLTRMGAVLGKDLDIGQLLDGVPHPPGGQHWSGQALAASRRRQRAHHTPVGAAYARRLL</sequence>
<keyword evidence="2" id="KW-0812">Transmembrane</keyword>
<proteinExistence type="predicted"/>
<feature type="compositionally biased region" description="Acidic residues" evidence="1">
    <location>
        <begin position="750"/>
        <end position="766"/>
    </location>
</feature>
<evidence type="ECO:0000313" key="5">
    <source>
        <dbReference type="Proteomes" id="UP000604825"/>
    </source>
</evidence>
<reference evidence="4" key="1">
    <citation type="submission" date="2020-10" db="EMBL/GenBank/DDBJ databases">
        <authorList>
            <person name="Han B."/>
            <person name="Lu T."/>
            <person name="Zhao Q."/>
            <person name="Huang X."/>
            <person name="Zhao Y."/>
        </authorList>
    </citation>
    <scope>NUCLEOTIDE SEQUENCE</scope>
</reference>
<dbReference type="Proteomes" id="UP000604825">
    <property type="component" value="Unassembled WGS sequence"/>
</dbReference>
<feature type="region of interest" description="Disordered" evidence="1">
    <location>
        <begin position="604"/>
        <end position="641"/>
    </location>
</feature>
<comment type="caution">
    <text evidence="4">The sequence shown here is derived from an EMBL/GenBank/DDBJ whole genome shotgun (WGS) entry which is preliminary data.</text>
</comment>
<evidence type="ECO:0000259" key="3">
    <source>
        <dbReference type="Pfam" id="PF13968"/>
    </source>
</evidence>
<evidence type="ECO:0000256" key="1">
    <source>
        <dbReference type="SAM" id="MobiDB-lite"/>
    </source>
</evidence>
<organism evidence="4 5">
    <name type="scientific">Miscanthus lutarioriparius</name>
    <dbReference type="NCBI Taxonomy" id="422564"/>
    <lineage>
        <taxon>Eukaryota</taxon>
        <taxon>Viridiplantae</taxon>
        <taxon>Streptophyta</taxon>
        <taxon>Embryophyta</taxon>
        <taxon>Tracheophyta</taxon>
        <taxon>Spermatophyta</taxon>
        <taxon>Magnoliopsida</taxon>
        <taxon>Liliopsida</taxon>
        <taxon>Poales</taxon>
        <taxon>Poaceae</taxon>
        <taxon>PACMAD clade</taxon>
        <taxon>Panicoideae</taxon>
        <taxon>Andropogonodae</taxon>
        <taxon>Andropogoneae</taxon>
        <taxon>Saccharinae</taxon>
        <taxon>Miscanthus</taxon>
    </lineage>
</organism>
<gene>
    <name evidence="4" type="ORF">NCGR_LOCUS52116</name>
</gene>
<feature type="transmembrane region" description="Helical" evidence="2">
    <location>
        <begin position="372"/>
        <end position="399"/>
    </location>
</feature>
<accession>A0A811RFP9</accession>
<feature type="transmembrane region" description="Helical" evidence="2">
    <location>
        <begin position="142"/>
        <end position="160"/>
    </location>
</feature>
<feature type="region of interest" description="Disordered" evidence="1">
    <location>
        <begin position="717"/>
        <end position="766"/>
    </location>
</feature>
<name>A0A811RFP9_9POAL</name>
<evidence type="ECO:0000256" key="2">
    <source>
        <dbReference type="SAM" id="Phobius"/>
    </source>
</evidence>
<feature type="transmembrane region" description="Helical" evidence="2">
    <location>
        <begin position="87"/>
        <end position="104"/>
    </location>
</feature>
<keyword evidence="2" id="KW-0472">Membrane</keyword>
<dbReference type="AlphaFoldDB" id="A0A811RFP9"/>
<evidence type="ECO:0000313" key="4">
    <source>
        <dbReference type="EMBL" id="CAD6268811.1"/>
    </source>
</evidence>
<protein>
    <recommendedName>
        <fullName evidence="3">DUF4220 domain-containing protein</fullName>
    </recommendedName>
</protein>
<dbReference type="OrthoDB" id="600690at2759"/>
<dbReference type="EMBL" id="CAJGYO010000014">
    <property type="protein sequence ID" value="CAD6268811.1"/>
    <property type="molecule type" value="Genomic_DNA"/>
</dbReference>
<dbReference type="Pfam" id="PF13968">
    <property type="entry name" value="DUF4220"/>
    <property type="match status" value="1"/>
</dbReference>
<feature type="transmembrane region" description="Helical" evidence="2">
    <location>
        <begin position="20"/>
        <end position="42"/>
    </location>
</feature>
<keyword evidence="2" id="KW-1133">Transmembrane helix</keyword>
<feature type="domain" description="DUF4220" evidence="3">
    <location>
        <begin position="62"/>
        <end position="508"/>
    </location>
</feature>
<dbReference type="InterPro" id="IPR025315">
    <property type="entry name" value="DUF4220"/>
</dbReference>
<keyword evidence="5" id="KW-1185">Reference proteome</keyword>
<feature type="transmembrane region" description="Helical" evidence="2">
    <location>
        <begin position="54"/>
        <end position="75"/>
    </location>
</feature>
<dbReference type="PANTHER" id="PTHR31325">
    <property type="entry name" value="OS01G0798800 PROTEIN-RELATED"/>
    <property type="match status" value="1"/>
</dbReference>
<feature type="transmembrane region" description="Helical" evidence="2">
    <location>
        <begin position="419"/>
        <end position="443"/>
    </location>
</feature>